<organism evidence="2">
    <name type="scientific">Brachypodium distachyon</name>
    <name type="common">Purple false brome</name>
    <name type="synonym">Trachynia distachya</name>
    <dbReference type="NCBI Taxonomy" id="15368"/>
    <lineage>
        <taxon>Eukaryota</taxon>
        <taxon>Viridiplantae</taxon>
        <taxon>Streptophyta</taxon>
        <taxon>Embryophyta</taxon>
        <taxon>Tracheophyta</taxon>
        <taxon>Spermatophyta</taxon>
        <taxon>Magnoliopsida</taxon>
        <taxon>Liliopsida</taxon>
        <taxon>Poales</taxon>
        <taxon>Poaceae</taxon>
        <taxon>BOP clade</taxon>
        <taxon>Pooideae</taxon>
        <taxon>Stipodae</taxon>
        <taxon>Brachypodieae</taxon>
        <taxon>Brachypodium</taxon>
    </lineage>
</organism>
<keyword evidence="1" id="KW-0472">Membrane</keyword>
<reference evidence="2" key="2">
    <citation type="submission" date="2017-06" db="EMBL/GenBank/DDBJ databases">
        <title>WGS assembly of Brachypodium distachyon.</title>
        <authorList>
            <consortium name="The International Brachypodium Initiative"/>
            <person name="Lucas S."/>
            <person name="Harmon-Smith M."/>
            <person name="Lail K."/>
            <person name="Tice H."/>
            <person name="Grimwood J."/>
            <person name="Bruce D."/>
            <person name="Barry K."/>
            <person name="Shu S."/>
            <person name="Lindquist E."/>
            <person name="Wang M."/>
            <person name="Pitluck S."/>
            <person name="Vogel J.P."/>
            <person name="Garvin D.F."/>
            <person name="Mockler T.C."/>
            <person name="Schmutz J."/>
            <person name="Rokhsar D."/>
            <person name="Bevan M.W."/>
        </authorList>
    </citation>
    <scope>NUCLEOTIDE SEQUENCE</scope>
    <source>
        <strain evidence="2">Bd21</strain>
    </source>
</reference>
<keyword evidence="4" id="KW-1185">Reference proteome</keyword>
<dbReference type="OrthoDB" id="613213at2759"/>
<reference evidence="2 3" key="1">
    <citation type="journal article" date="2010" name="Nature">
        <title>Genome sequencing and analysis of the model grass Brachypodium distachyon.</title>
        <authorList>
            <consortium name="International Brachypodium Initiative"/>
        </authorList>
    </citation>
    <scope>NUCLEOTIDE SEQUENCE [LARGE SCALE GENOMIC DNA]</scope>
    <source>
        <strain evidence="2 3">Bd21</strain>
    </source>
</reference>
<evidence type="ECO:0000313" key="2">
    <source>
        <dbReference type="EMBL" id="KQJ86409.1"/>
    </source>
</evidence>
<evidence type="ECO:0000256" key="1">
    <source>
        <dbReference type="SAM" id="Phobius"/>
    </source>
</evidence>
<dbReference type="SUPFAM" id="SSF48371">
    <property type="entry name" value="ARM repeat"/>
    <property type="match status" value="1"/>
</dbReference>
<reference evidence="3" key="3">
    <citation type="submission" date="2018-08" db="UniProtKB">
        <authorList>
            <consortium name="EnsemblPlants"/>
        </authorList>
    </citation>
    <scope>IDENTIFICATION</scope>
    <source>
        <strain evidence="3">cv. Bd21</strain>
    </source>
</reference>
<dbReference type="Proteomes" id="UP000008810">
    <property type="component" value="Chromosome 4"/>
</dbReference>
<accession>A0A0Q3PBG8</accession>
<dbReference type="PANTHER" id="PTHR33115">
    <property type="entry name" value="ARM REPEAT SUPERFAMILY PROTEIN"/>
    <property type="match status" value="1"/>
</dbReference>
<dbReference type="EnsemblPlants" id="KQJ86409">
    <property type="protein sequence ID" value="KQJ86409"/>
    <property type="gene ID" value="BRADI_4g05291v3"/>
</dbReference>
<dbReference type="InterPro" id="IPR016024">
    <property type="entry name" value="ARM-type_fold"/>
</dbReference>
<keyword evidence="1" id="KW-0812">Transmembrane</keyword>
<dbReference type="AlphaFoldDB" id="A0A0Q3PBG8"/>
<dbReference type="InParanoid" id="A0A0Q3PBG8"/>
<proteinExistence type="predicted"/>
<gene>
    <name evidence="2" type="ORF">BRADI_4g05291v3</name>
</gene>
<feature type="transmembrane region" description="Helical" evidence="1">
    <location>
        <begin position="149"/>
        <end position="169"/>
    </location>
</feature>
<dbReference type="Gramene" id="KQJ86409">
    <property type="protein sequence ID" value="KQJ86409"/>
    <property type="gene ID" value="BRADI_4g05291v3"/>
</dbReference>
<name>A0A0Q3PBG8_BRADI</name>
<dbReference type="EMBL" id="CM000883">
    <property type="protein sequence ID" value="KQJ86409.1"/>
    <property type="molecule type" value="Genomic_DNA"/>
</dbReference>
<dbReference type="PANTHER" id="PTHR33115:SF78">
    <property type="match status" value="1"/>
</dbReference>
<keyword evidence="1" id="KW-1133">Transmembrane helix</keyword>
<evidence type="ECO:0000313" key="4">
    <source>
        <dbReference type="Proteomes" id="UP000008810"/>
    </source>
</evidence>
<protein>
    <submittedName>
        <fullName evidence="2 3">Uncharacterized protein</fullName>
    </submittedName>
</protein>
<evidence type="ECO:0000313" key="3">
    <source>
        <dbReference type="EnsemblPlants" id="KQJ86409"/>
    </source>
</evidence>
<sequence length="649" mass="71532">MAGHSGEVNICDELPRLLVPLFGGEAAEIEFINSYAVFMGYLSMALRGLAFLAVTWTTVILLGGFVSVLGKKDFWCLTVITLAQTVGVFDVFLNEKLSNIWFAYKGLFTTAAYSSILQLEAPDNCRGAGQTAYYIIWGLIGLAKAVAQILLFVIILLPLVGLYMLGLYISANLKPALEVLYSLALDSQIDAVWEYLRETRIGCEKDPSFARGRNFATYAVDLIESRSPVSYLSGLKIMNELVNSSKHKMLTKQLIGLASSNHVLQKLLGTLDSGSPYDEGMKECAASIVGKLVVDGDIRLDQFPGGIHCISSMLNTSQLLRVGRLILWCLSVQERNWRVMSNTQAITAPGKTGKKARREISTSSEATCAMESVLKCDRCRRGWRHTLAVDILTDVSLDKSTKEKFIDSFEDEKEENYIKILASNFAHDKNKKHIIIRELTGQKLAELSLKSKITATIILSANDDVASDLCAILLHVARNNSCRTSAAEILKHLCSHYTKDQECFDRLKKALTDAMPKVLTKLLSYGSTVELETGIEADNNRFSAPDIDIETGRAAQDSTSKDISSPGELKCNQDEDRKLKEALLSLCLMVSEILTTEDPDLARQLDEIAASVCFDTVIPVTTFASIMKDAQELLNKKKQAQDSEIVPAS</sequence>
<feature type="transmembrane region" description="Helical" evidence="1">
    <location>
        <begin position="49"/>
        <end position="68"/>
    </location>
</feature>